<dbReference type="Gene3D" id="3.10.200.10">
    <property type="entry name" value="Alpha carbonic anhydrase"/>
    <property type="match status" value="1"/>
</dbReference>
<dbReference type="GO" id="GO:0004089">
    <property type="term" value="F:carbonate dehydratase activity"/>
    <property type="evidence" value="ECO:0007669"/>
    <property type="project" value="InterPro"/>
</dbReference>
<dbReference type="EMBL" id="JAMYWD010000005">
    <property type="protein sequence ID" value="KAJ4970948.1"/>
    <property type="molecule type" value="Genomic_DNA"/>
</dbReference>
<dbReference type="InterPro" id="IPR041891">
    <property type="entry name" value="Alpha_CA_prokaryot-like"/>
</dbReference>
<comment type="caution">
    <text evidence="3">The sequence shown here is derived from an EMBL/GenBank/DDBJ whole genome shotgun (WGS) entry which is preliminary data.</text>
</comment>
<accession>A0A9Q0QT61</accession>
<dbReference type="SUPFAM" id="SSF51069">
    <property type="entry name" value="Carbonic anhydrase"/>
    <property type="match status" value="1"/>
</dbReference>
<dbReference type="PROSITE" id="PS51144">
    <property type="entry name" value="ALPHA_CA_2"/>
    <property type="match status" value="1"/>
</dbReference>
<dbReference type="Proteomes" id="UP001141806">
    <property type="component" value="Unassembled WGS sequence"/>
</dbReference>
<evidence type="ECO:0000313" key="3">
    <source>
        <dbReference type="EMBL" id="KAJ4970948.1"/>
    </source>
</evidence>
<feature type="domain" description="Alpha-carbonic anhydrase" evidence="2">
    <location>
        <begin position="25"/>
        <end position="260"/>
    </location>
</feature>
<dbReference type="PANTHER" id="PTHR18952">
    <property type="entry name" value="CARBONIC ANHYDRASE"/>
    <property type="match status" value="1"/>
</dbReference>
<organism evidence="3 4">
    <name type="scientific">Protea cynaroides</name>
    <dbReference type="NCBI Taxonomy" id="273540"/>
    <lineage>
        <taxon>Eukaryota</taxon>
        <taxon>Viridiplantae</taxon>
        <taxon>Streptophyta</taxon>
        <taxon>Embryophyta</taxon>
        <taxon>Tracheophyta</taxon>
        <taxon>Spermatophyta</taxon>
        <taxon>Magnoliopsida</taxon>
        <taxon>Proteales</taxon>
        <taxon>Proteaceae</taxon>
        <taxon>Protea</taxon>
    </lineage>
</organism>
<keyword evidence="4" id="KW-1185">Reference proteome</keyword>
<dbReference type="InterPro" id="IPR001148">
    <property type="entry name" value="CA_dom"/>
</dbReference>
<sequence length="265" mass="29611">MAVRIALLFVGIALLLAAPLTQQHEVFSYGKETDKWGSLNPQFSECSTGTLQSPVAISKENVVYNPMLKPLTRHYTATNATLVNHGFGIGLQFENDGGVLIQDGKNYTLKQMLWHAPAEHTINDETYPLELQLIHVADDGSISVVAILYSYGDPDMLLRQLNSKIHQLAQEKCGGDEEAHISFSGLKTKYLKRNSLKYYRYVGSLTIPPCTTNVTWNILGKVREVSKEQIKDLKAPLDEGCKDNARPLQPLNGRKIELYDAKHEN</sequence>
<dbReference type="InterPro" id="IPR036398">
    <property type="entry name" value="CA_dom_sf"/>
</dbReference>
<feature type="chain" id="PRO_5040253044" description="Alpha-carbonic anhydrase domain-containing protein" evidence="1">
    <location>
        <begin position="24"/>
        <end position="265"/>
    </location>
</feature>
<dbReference type="OrthoDB" id="429145at2759"/>
<dbReference type="AlphaFoldDB" id="A0A9Q0QT61"/>
<dbReference type="GO" id="GO:0006730">
    <property type="term" value="P:one-carbon metabolic process"/>
    <property type="evidence" value="ECO:0007669"/>
    <property type="project" value="TreeGrafter"/>
</dbReference>
<dbReference type="CDD" id="cd03124">
    <property type="entry name" value="alpha_CA_prokaryotic_like"/>
    <property type="match status" value="1"/>
</dbReference>
<dbReference type="Pfam" id="PF00194">
    <property type="entry name" value="Carb_anhydrase"/>
    <property type="match status" value="1"/>
</dbReference>
<protein>
    <recommendedName>
        <fullName evidence="2">Alpha-carbonic anhydrase domain-containing protein</fullName>
    </recommendedName>
</protein>
<gene>
    <name evidence="3" type="ORF">NE237_004047</name>
</gene>
<name>A0A9Q0QT61_9MAGN</name>
<reference evidence="3" key="1">
    <citation type="journal article" date="2023" name="Plant J.">
        <title>The genome of the king protea, Protea cynaroides.</title>
        <authorList>
            <person name="Chang J."/>
            <person name="Duong T.A."/>
            <person name="Schoeman C."/>
            <person name="Ma X."/>
            <person name="Roodt D."/>
            <person name="Barker N."/>
            <person name="Li Z."/>
            <person name="Van de Peer Y."/>
            <person name="Mizrachi E."/>
        </authorList>
    </citation>
    <scope>NUCLEOTIDE SEQUENCE</scope>
    <source>
        <tissue evidence="3">Young leaves</tissue>
    </source>
</reference>
<keyword evidence="1" id="KW-0732">Signal</keyword>
<dbReference type="GO" id="GO:0008270">
    <property type="term" value="F:zinc ion binding"/>
    <property type="evidence" value="ECO:0007669"/>
    <property type="project" value="InterPro"/>
</dbReference>
<dbReference type="PANTHER" id="PTHR18952:SF236">
    <property type="entry name" value="ALPHA CARBONIC ANHYDRASE 1, CHLOROPLASTIC"/>
    <property type="match status" value="1"/>
</dbReference>
<proteinExistence type="predicted"/>
<evidence type="ECO:0000259" key="2">
    <source>
        <dbReference type="PROSITE" id="PS51144"/>
    </source>
</evidence>
<evidence type="ECO:0000256" key="1">
    <source>
        <dbReference type="SAM" id="SignalP"/>
    </source>
</evidence>
<feature type="signal peptide" evidence="1">
    <location>
        <begin position="1"/>
        <end position="23"/>
    </location>
</feature>
<evidence type="ECO:0000313" key="4">
    <source>
        <dbReference type="Proteomes" id="UP001141806"/>
    </source>
</evidence>
<dbReference type="InterPro" id="IPR023561">
    <property type="entry name" value="Carbonic_anhydrase_a-class"/>
</dbReference>
<dbReference type="SMART" id="SM01057">
    <property type="entry name" value="Carb_anhydrase"/>
    <property type="match status" value="1"/>
</dbReference>